<keyword evidence="2" id="KW-0227">DNA damage</keyword>
<name>A0A8S1NC91_9CILI</name>
<feature type="transmembrane region" description="Helical" evidence="7">
    <location>
        <begin position="25"/>
        <end position="46"/>
    </location>
</feature>
<dbReference type="InterPro" id="IPR047520">
    <property type="entry name" value="XPF_nuclease"/>
</dbReference>
<proteinExistence type="predicted"/>
<keyword evidence="7" id="KW-0472">Membrane</keyword>
<dbReference type="CDD" id="cd20078">
    <property type="entry name" value="XPF_nuclease_XPF_euk"/>
    <property type="match status" value="1"/>
</dbReference>
<keyword evidence="7" id="KW-1133">Transmembrane helix</keyword>
<keyword evidence="4" id="KW-0238">DNA-binding</keyword>
<organism evidence="9 10">
    <name type="scientific">Paramecium sonneborni</name>
    <dbReference type="NCBI Taxonomy" id="65129"/>
    <lineage>
        <taxon>Eukaryota</taxon>
        <taxon>Sar</taxon>
        <taxon>Alveolata</taxon>
        <taxon>Ciliophora</taxon>
        <taxon>Intramacronucleata</taxon>
        <taxon>Oligohymenophorea</taxon>
        <taxon>Peniculida</taxon>
        <taxon>Parameciidae</taxon>
        <taxon>Paramecium</taxon>
    </lineage>
</organism>
<evidence type="ECO:0000256" key="4">
    <source>
        <dbReference type="ARBA" id="ARBA00023125"/>
    </source>
</evidence>
<evidence type="ECO:0000313" key="10">
    <source>
        <dbReference type="Proteomes" id="UP000692954"/>
    </source>
</evidence>
<evidence type="ECO:0000256" key="7">
    <source>
        <dbReference type="SAM" id="Phobius"/>
    </source>
</evidence>
<keyword evidence="6" id="KW-0539">Nucleus</keyword>
<evidence type="ECO:0000313" key="9">
    <source>
        <dbReference type="EMBL" id="CAD8090350.1"/>
    </source>
</evidence>
<gene>
    <name evidence="9" type="ORF">PSON_ATCC_30995.1.T0550272</name>
</gene>
<dbReference type="PANTHER" id="PTHR10150:SF0">
    <property type="entry name" value="DNA REPAIR ENDONUCLEASE XPF"/>
    <property type="match status" value="1"/>
</dbReference>
<protein>
    <recommendedName>
        <fullName evidence="8">ERCC4 domain-containing protein</fullName>
    </recommendedName>
</protein>
<dbReference type="GO" id="GO:0003697">
    <property type="term" value="F:single-stranded DNA binding"/>
    <property type="evidence" value="ECO:0007669"/>
    <property type="project" value="TreeGrafter"/>
</dbReference>
<keyword evidence="5" id="KW-0234">DNA repair</keyword>
<keyword evidence="10" id="KW-1185">Reference proteome</keyword>
<dbReference type="PANTHER" id="PTHR10150">
    <property type="entry name" value="DNA REPAIR ENDONUCLEASE XPF"/>
    <property type="match status" value="1"/>
</dbReference>
<dbReference type="GO" id="GO:0000110">
    <property type="term" value="C:nucleotide-excision repair factor 1 complex"/>
    <property type="evidence" value="ECO:0007669"/>
    <property type="project" value="TreeGrafter"/>
</dbReference>
<evidence type="ECO:0000256" key="6">
    <source>
        <dbReference type="ARBA" id="ARBA00023242"/>
    </source>
</evidence>
<keyword evidence="3" id="KW-0378">Hydrolase</keyword>
<evidence type="ECO:0000256" key="5">
    <source>
        <dbReference type="ARBA" id="ARBA00023204"/>
    </source>
</evidence>
<dbReference type="SMART" id="SM00891">
    <property type="entry name" value="ERCC4"/>
    <property type="match status" value="1"/>
</dbReference>
<evidence type="ECO:0000256" key="2">
    <source>
        <dbReference type="ARBA" id="ARBA00022763"/>
    </source>
</evidence>
<dbReference type="Pfam" id="PF02732">
    <property type="entry name" value="ERCC4"/>
    <property type="match status" value="1"/>
</dbReference>
<dbReference type="OrthoDB" id="361020at2759"/>
<evidence type="ECO:0000256" key="3">
    <source>
        <dbReference type="ARBA" id="ARBA00022801"/>
    </source>
</evidence>
<feature type="domain" description="ERCC4" evidence="8">
    <location>
        <begin position="695"/>
        <end position="776"/>
    </location>
</feature>
<evidence type="ECO:0000256" key="1">
    <source>
        <dbReference type="ARBA" id="ARBA00004123"/>
    </source>
</evidence>
<evidence type="ECO:0000259" key="8">
    <source>
        <dbReference type="SMART" id="SM00891"/>
    </source>
</evidence>
<dbReference type="InterPro" id="IPR006166">
    <property type="entry name" value="ERCC4_domain"/>
</dbReference>
<dbReference type="GO" id="GO:0000712">
    <property type="term" value="P:resolution of meiotic recombination intermediates"/>
    <property type="evidence" value="ECO:0007669"/>
    <property type="project" value="TreeGrafter"/>
</dbReference>
<comment type="caution">
    <text evidence="9">The sequence shown here is derived from an EMBL/GenBank/DDBJ whole genome shotgun (WGS) entry which is preliminary data.</text>
</comment>
<dbReference type="Proteomes" id="UP000692954">
    <property type="component" value="Unassembled WGS sequence"/>
</dbReference>
<dbReference type="EMBL" id="CAJJDN010000055">
    <property type="protein sequence ID" value="CAD8090350.1"/>
    <property type="molecule type" value="Genomic_DNA"/>
</dbReference>
<dbReference type="GO" id="GO:1901255">
    <property type="term" value="P:nucleotide-excision repair involved in interstrand cross-link repair"/>
    <property type="evidence" value="ECO:0007669"/>
    <property type="project" value="TreeGrafter"/>
</dbReference>
<dbReference type="GO" id="GO:0000724">
    <property type="term" value="P:double-strand break repair via homologous recombination"/>
    <property type="evidence" value="ECO:0007669"/>
    <property type="project" value="TreeGrafter"/>
</dbReference>
<dbReference type="GO" id="GO:0000014">
    <property type="term" value="F:single-stranded DNA endodeoxyribonuclease activity"/>
    <property type="evidence" value="ECO:0007669"/>
    <property type="project" value="TreeGrafter"/>
</dbReference>
<keyword evidence="7" id="KW-0812">Transmembrane</keyword>
<dbReference type="AlphaFoldDB" id="A0A8S1NC91"/>
<reference evidence="9" key="1">
    <citation type="submission" date="2021-01" db="EMBL/GenBank/DDBJ databases">
        <authorList>
            <consortium name="Genoscope - CEA"/>
            <person name="William W."/>
        </authorList>
    </citation>
    <scope>NUCLEOTIDE SEQUENCE</scope>
</reference>
<sequence>MNRQLWSKITHNVVDSIKSFPNGGFMILTSGLSIANLTSLFLTYFLEKNKSVIILLNYSNHEIDFIDKQLNIFVTQNQLNNNKEYALSVVVLTKIPSDKRAAFYKQGGIFSITPQILMQDLLINTLSPFIVTHLIIQQTHQIKSKYDYECWITNFIKIVKPELFLLAFSNQPSILQFQQNTSTILKNFYLNNIIPWPMNRAEIINCLKSHPFKWSEIKINLSKTIKDIQDILIQLIKQCIQAVNGQCGTSYLTTDMVIQQNWRKLKALIQRQSFKIDLIQQQIFLDIFQLRKLLFSLINQSAYQFYFTLTQIINDAPIESIWYISQPEIEGLIIQLQKLAQERVYQFVHSQNPIKYTFKKSNGDEIIKEINTKIDFKIEIQSKYIQLIKILDDISIQNQNQTENIRIWIWVQNNENVSQIQQYLVSTYRMKDKNNYFNQFNFLRKVLEQKTRKSIDNLLNSDQQASQQQVIQERKSKIVLKHNNKLLKQTKQMKQDEEVLLNYLLYQELEQLFEQVLEKEEQVLLQQSQTNKQYVYQLLPQELLQFDQQQSGHKVNKDGKVIQFEEDTIIPKMTIVVNNMIDDCQRYGFKDNYKPHYIIMMEPNHSFLKELLINQNEVETILMMLNDCVEYWQYYKEKIDEESSFEKIIENLRNISKTYEKPEDSILKLNMQQQYQNSRQGKGEEFFQQTEIQPRVLVDYREFRCDVPPKLYFNGFQLTPVMLKVADIVLSNNCAIERKSVETGDLIESLNQNRLDQQLQKMNTFDHPFLLIEYSDNIPFCLGSLQRQSQNYSSNTRIMVKLLELITKYSKIQILWSNNSDETIKIISKLKQTLARNSPDITLFKSNNQQQNGLQQNEKITDYFTQIEKEMQ</sequence>
<comment type="subcellular location">
    <subcellularLocation>
        <location evidence="1">Nucleus</location>
    </subcellularLocation>
</comment>
<dbReference type="GO" id="GO:0003684">
    <property type="term" value="F:damaged DNA binding"/>
    <property type="evidence" value="ECO:0007669"/>
    <property type="project" value="TreeGrafter"/>
</dbReference>
<accession>A0A8S1NC91</accession>